<dbReference type="Proteomes" id="UP000332933">
    <property type="component" value="Unassembled WGS sequence"/>
</dbReference>
<dbReference type="AlphaFoldDB" id="A0A485KWS2"/>
<evidence type="ECO:0000256" key="2">
    <source>
        <dbReference type="ARBA" id="ARBA00023445"/>
    </source>
</evidence>
<dbReference type="FunFam" id="3.40.50.720:FF:000085">
    <property type="entry name" value="Dihydroflavonol reductase"/>
    <property type="match status" value="1"/>
</dbReference>
<proteinExistence type="inferred from homology"/>
<evidence type="ECO:0000313" key="4">
    <source>
        <dbReference type="EMBL" id="KAF0696333.1"/>
    </source>
</evidence>
<dbReference type="PANTHER" id="PTHR10366:SF564">
    <property type="entry name" value="STEROL-4-ALPHA-CARBOXYLATE 3-DEHYDROGENASE, DECARBOXYLATING"/>
    <property type="match status" value="1"/>
</dbReference>
<evidence type="ECO:0000256" key="1">
    <source>
        <dbReference type="ARBA" id="ARBA00023002"/>
    </source>
</evidence>
<dbReference type="PANTHER" id="PTHR10366">
    <property type="entry name" value="NAD DEPENDENT EPIMERASE/DEHYDRATASE"/>
    <property type="match status" value="1"/>
</dbReference>
<reference evidence="4" key="2">
    <citation type="submission" date="2019-06" db="EMBL/GenBank/DDBJ databases">
        <title>Genomics analysis of Aphanomyces spp. identifies a new class of oomycete effector associated with host adaptation.</title>
        <authorList>
            <person name="Gaulin E."/>
        </authorList>
    </citation>
    <scope>NUCLEOTIDE SEQUENCE</scope>
    <source>
        <strain evidence="4">CBS 578.67</strain>
    </source>
</reference>
<comment type="similarity">
    <text evidence="2">Belongs to the NAD(P)-dependent epimerase/dehydratase family. Dihydroflavonol-4-reductase subfamily.</text>
</comment>
<evidence type="ECO:0000259" key="3">
    <source>
        <dbReference type="Pfam" id="PF01370"/>
    </source>
</evidence>
<dbReference type="Pfam" id="PF01370">
    <property type="entry name" value="Epimerase"/>
    <property type="match status" value="1"/>
</dbReference>
<dbReference type="GO" id="GO:0016616">
    <property type="term" value="F:oxidoreductase activity, acting on the CH-OH group of donors, NAD or NADP as acceptor"/>
    <property type="evidence" value="ECO:0007669"/>
    <property type="project" value="TreeGrafter"/>
</dbReference>
<evidence type="ECO:0000313" key="5">
    <source>
        <dbReference type="EMBL" id="VFT89739.1"/>
    </source>
</evidence>
<sequence>MPEATCAPICVTGGAGFGFPFRSHIVKPLLERGYKVHAAVRDASDVAKHGHLTALPGAADHLHFFSANLLEDDPFHDAIRGCSVVLHTVSPCFAVNCTRENMLDPAIQGTLTVLKTCAQTPSVRRVVLTSSSGAMAISMCTHPPSQYTEADWSPEDLFEKHGILYMLSKTVAERKAREFVASQNPAFDLVVLNPTWMLGQVLQPTRNNSSHEIARYLAGEMKTIPNECKPVVDVRDVAAAHVAAFEKPGAHGRYLLIGWQETERTAPIASAKHIRRTPYQLKWMAATRHPRRCSMTAAAPSRTLASIDHGFNRAAT</sequence>
<feature type="domain" description="NAD-dependent epimerase/dehydratase" evidence="3">
    <location>
        <begin position="9"/>
        <end position="257"/>
    </location>
</feature>
<dbReference type="EMBL" id="CAADRA010005429">
    <property type="protein sequence ID" value="VFT89739.1"/>
    <property type="molecule type" value="Genomic_DNA"/>
</dbReference>
<accession>A0A485KWS2</accession>
<dbReference type="SUPFAM" id="SSF51735">
    <property type="entry name" value="NAD(P)-binding Rossmann-fold domains"/>
    <property type="match status" value="1"/>
</dbReference>
<keyword evidence="6" id="KW-1185">Reference proteome</keyword>
<dbReference type="InterPro" id="IPR001509">
    <property type="entry name" value="Epimerase_deHydtase"/>
</dbReference>
<dbReference type="InterPro" id="IPR036291">
    <property type="entry name" value="NAD(P)-bd_dom_sf"/>
</dbReference>
<dbReference type="OrthoDB" id="2735536at2759"/>
<dbReference type="InterPro" id="IPR050425">
    <property type="entry name" value="NAD(P)_dehydrat-like"/>
</dbReference>
<organism evidence="5 6">
    <name type="scientific">Aphanomyces stellatus</name>
    <dbReference type="NCBI Taxonomy" id="120398"/>
    <lineage>
        <taxon>Eukaryota</taxon>
        <taxon>Sar</taxon>
        <taxon>Stramenopiles</taxon>
        <taxon>Oomycota</taxon>
        <taxon>Saprolegniomycetes</taxon>
        <taxon>Saprolegniales</taxon>
        <taxon>Verrucalvaceae</taxon>
        <taxon>Aphanomyces</taxon>
    </lineage>
</organism>
<dbReference type="Gene3D" id="3.40.50.720">
    <property type="entry name" value="NAD(P)-binding Rossmann-like Domain"/>
    <property type="match status" value="1"/>
</dbReference>
<reference evidence="5 6" key="1">
    <citation type="submission" date="2019-03" db="EMBL/GenBank/DDBJ databases">
        <authorList>
            <person name="Gaulin E."/>
            <person name="Dumas B."/>
        </authorList>
    </citation>
    <scope>NUCLEOTIDE SEQUENCE [LARGE SCALE GENOMIC DNA]</scope>
    <source>
        <strain evidence="5">CBS 568.67</strain>
    </source>
</reference>
<protein>
    <submittedName>
        <fullName evidence="5">Aste57867_12892 protein</fullName>
    </submittedName>
</protein>
<gene>
    <name evidence="5" type="primary">Aste57867_12892</name>
    <name evidence="4" type="ORF">As57867_012844</name>
    <name evidence="5" type="ORF">ASTE57867_12892</name>
</gene>
<keyword evidence="1" id="KW-0560">Oxidoreductase</keyword>
<dbReference type="EMBL" id="VJMH01005408">
    <property type="protein sequence ID" value="KAF0696333.1"/>
    <property type="molecule type" value="Genomic_DNA"/>
</dbReference>
<name>A0A485KWS2_9STRA</name>
<evidence type="ECO:0000313" key="6">
    <source>
        <dbReference type="Proteomes" id="UP000332933"/>
    </source>
</evidence>